<feature type="region of interest" description="Disordered" evidence="1">
    <location>
        <begin position="162"/>
        <end position="256"/>
    </location>
</feature>
<proteinExistence type="predicted"/>
<accession>A0AAC9L9X4</accession>
<evidence type="ECO:0000313" key="2">
    <source>
        <dbReference type="EMBL" id="APU12494.1"/>
    </source>
</evidence>
<evidence type="ECO:0000256" key="1">
    <source>
        <dbReference type="SAM" id="MobiDB-lite"/>
    </source>
</evidence>
<reference evidence="3" key="1">
    <citation type="submission" date="2016-06" db="EMBL/GenBank/DDBJ databases">
        <title>Complete genome sequence of Actinoalloteichus fjordicus DSM 46855 (=ADI127-17), type strain of the new species Actinoalloteichus fjordicus.</title>
        <authorList>
            <person name="Ruckert C."/>
            <person name="Nouioui I."/>
            <person name="Willmese J."/>
            <person name="van Wezel G."/>
            <person name="Klenk H.-P."/>
            <person name="Kalinowski J."/>
            <person name="Zotchev S.B."/>
        </authorList>
    </citation>
    <scope>NUCLEOTIDE SEQUENCE [LARGE SCALE GENOMIC DNA]</scope>
    <source>
        <strain evidence="3">ADI127-7</strain>
    </source>
</reference>
<evidence type="ECO:0008006" key="4">
    <source>
        <dbReference type="Google" id="ProtNLM"/>
    </source>
</evidence>
<gene>
    <name evidence="2" type="ORF">UA74_02035</name>
</gene>
<name>A0AAC9L9X4_9PSEU</name>
<dbReference type="EMBL" id="CP016076">
    <property type="protein sequence ID" value="APU12494.1"/>
    <property type="molecule type" value="Genomic_DNA"/>
</dbReference>
<dbReference type="RefSeq" id="WP_075738379.1">
    <property type="nucleotide sequence ID" value="NZ_CP016076.1"/>
</dbReference>
<feature type="compositionally biased region" description="Polar residues" evidence="1">
    <location>
        <begin position="215"/>
        <end position="227"/>
    </location>
</feature>
<feature type="compositionally biased region" description="Basic and acidic residues" evidence="1">
    <location>
        <begin position="8"/>
        <end position="17"/>
    </location>
</feature>
<dbReference type="Proteomes" id="UP000185511">
    <property type="component" value="Chromosome"/>
</dbReference>
<dbReference type="SUPFAM" id="SSF58113">
    <property type="entry name" value="Apolipoprotein A-I"/>
    <property type="match status" value="1"/>
</dbReference>
<feature type="region of interest" description="Disordered" evidence="1">
    <location>
        <begin position="1"/>
        <end position="23"/>
    </location>
</feature>
<organism evidence="2 3">
    <name type="scientific">Actinoalloteichus fjordicus</name>
    <dbReference type="NCBI Taxonomy" id="1612552"/>
    <lineage>
        <taxon>Bacteria</taxon>
        <taxon>Bacillati</taxon>
        <taxon>Actinomycetota</taxon>
        <taxon>Actinomycetes</taxon>
        <taxon>Pseudonocardiales</taxon>
        <taxon>Pseudonocardiaceae</taxon>
        <taxon>Actinoalloteichus</taxon>
    </lineage>
</organism>
<dbReference type="KEGG" id="acad:UA74_02035"/>
<evidence type="ECO:0000313" key="3">
    <source>
        <dbReference type="Proteomes" id="UP000185511"/>
    </source>
</evidence>
<keyword evidence="3" id="KW-1185">Reference proteome</keyword>
<protein>
    <recommendedName>
        <fullName evidence="4">Heparin binding hemagglutinin HbhA</fullName>
    </recommendedName>
</protein>
<sequence>MPTLPDSEDVKKVREQADSALGTAAEQARTPLLAALGAGDLAAKAVVDLLGKVRDRVAEGAETARANAGELPNDFEELRQKLDPAELRKLVDAYTQAALQLYGHLAERGEATLGRLRSRPDVQRAWSQVEAGVGTAQERVEHAVDDVRELADDVLGKVTRNTRSVGEKAAAATEQAAEDLAETTKEQSDEAAEAVLDAGAKAGSAVRSTARKTANRTAPRKSSTTTKPRSETKAKPAATKAAKPKAQDEDGGADTA</sequence>
<dbReference type="Gene3D" id="1.10.287.700">
    <property type="entry name" value="Helix hairpin bin"/>
    <property type="match status" value="1"/>
</dbReference>
<dbReference type="AlphaFoldDB" id="A0AAC9L9X4"/>